<dbReference type="PATRIC" id="fig|1549858.7.peg.1547"/>
<evidence type="ECO:0000313" key="2">
    <source>
        <dbReference type="Proteomes" id="UP000033203"/>
    </source>
</evidence>
<sequence length="89" mass="9863">MRRFISLCGLLTVCACQQQVSIPTAKQLIADRSLLTEWQGKCDTGEYSQLSPARKAEFCATTQEATISVAQMQAGKKDSDFFKANTLRK</sequence>
<protein>
    <recommendedName>
        <fullName evidence="3">Lipoprotein</fullName>
    </recommendedName>
</protein>
<gene>
    <name evidence="1" type="ORF">SR41_17530</name>
</gene>
<dbReference type="GeneID" id="78486561"/>
<dbReference type="Proteomes" id="UP000033203">
    <property type="component" value="Unassembled WGS sequence"/>
</dbReference>
<dbReference type="PROSITE" id="PS51257">
    <property type="entry name" value="PROKAR_LIPOPROTEIN"/>
    <property type="match status" value="1"/>
</dbReference>
<dbReference type="EMBL" id="JXTP01000092">
    <property type="protein sequence ID" value="KIU25955.1"/>
    <property type="molecule type" value="Genomic_DNA"/>
</dbReference>
<comment type="caution">
    <text evidence="1">The sequence shown here is derived from an EMBL/GenBank/DDBJ whole genome shotgun (WGS) entry which is preliminary data.</text>
</comment>
<evidence type="ECO:0000313" key="1">
    <source>
        <dbReference type="EMBL" id="KIU25955.1"/>
    </source>
</evidence>
<dbReference type="AlphaFoldDB" id="A0A0D1M1U8"/>
<proteinExistence type="predicted"/>
<name>A0A0D1M1U8_9SPHN</name>
<dbReference type="RefSeq" id="WP_043061485.1">
    <property type="nucleotide sequence ID" value="NZ_QDFS01000019.1"/>
</dbReference>
<dbReference type="OrthoDB" id="7508525at2"/>
<accession>A0A0D1M1U8</accession>
<organism evidence="1 2">
    <name type="scientific">Sphingomonas melonis</name>
    <dbReference type="NCBI Taxonomy" id="152682"/>
    <lineage>
        <taxon>Bacteria</taxon>
        <taxon>Pseudomonadati</taxon>
        <taxon>Pseudomonadota</taxon>
        <taxon>Alphaproteobacteria</taxon>
        <taxon>Sphingomonadales</taxon>
        <taxon>Sphingomonadaceae</taxon>
        <taxon>Sphingomonas</taxon>
    </lineage>
</organism>
<evidence type="ECO:0008006" key="3">
    <source>
        <dbReference type="Google" id="ProtNLM"/>
    </source>
</evidence>
<reference evidence="1 2" key="1">
    <citation type="submission" date="2015-01" db="EMBL/GenBank/DDBJ databases">
        <title>Genome of Sphingomonas taxi strain 30a.</title>
        <authorList>
            <person name="Eevers N."/>
            <person name="Van Hamme J."/>
            <person name="Bottos E."/>
            <person name="Weyens N."/>
            <person name="Vangronsveld J."/>
        </authorList>
    </citation>
    <scope>NUCLEOTIDE SEQUENCE [LARGE SCALE GENOMIC DNA]</scope>
    <source>
        <strain evidence="1 2">30a</strain>
    </source>
</reference>